<accession>A0AAD1ZIW6</accession>
<dbReference type="AlphaFoldDB" id="A0AAD1ZIW6"/>
<protein>
    <submittedName>
        <fullName evidence="1">Uncharacterized protein</fullName>
    </submittedName>
</protein>
<proteinExistence type="predicted"/>
<dbReference type="EMBL" id="OU503046">
    <property type="protein sequence ID" value="CAI9770603.1"/>
    <property type="molecule type" value="Genomic_DNA"/>
</dbReference>
<keyword evidence="2" id="KW-1185">Reference proteome</keyword>
<dbReference type="Proteomes" id="UP000834106">
    <property type="component" value="Chromosome 11"/>
</dbReference>
<reference evidence="1" key="1">
    <citation type="submission" date="2023-05" db="EMBL/GenBank/DDBJ databases">
        <authorList>
            <person name="Huff M."/>
        </authorList>
    </citation>
    <scope>NUCLEOTIDE SEQUENCE</scope>
</reference>
<evidence type="ECO:0000313" key="1">
    <source>
        <dbReference type="EMBL" id="CAI9770603.1"/>
    </source>
</evidence>
<evidence type="ECO:0000313" key="2">
    <source>
        <dbReference type="Proteomes" id="UP000834106"/>
    </source>
</evidence>
<sequence>MKNFSPLKSEEKTHLPKFVDHSKPPQIICGSFENVKLEGANFGASMITRRGGCSGESPSINIYINNDTQGINNSILIGSDVKMGDPGVSLSLNDVEMDRGFQLNLSAFCFIISRLLAGLGFRGVLVMTNL</sequence>
<name>A0AAD1ZIW6_9LAMI</name>
<gene>
    <name evidence="1" type="ORF">FPE_LOCUS18033</name>
</gene>
<organism evidence="1 2">
    <name type="scientific">Fraxinus pennsylvanica</name>
    <dbReference type="NCBI Taxonomy" id="56036"/>
    <lineage>
        <taxon>Eukaryota</taxon>
        <taxon>Viridiplantae</taxon>
        <taxon>Streptophyta</taxon>
        <taxon>Embryophyta</taxon>
        <taxon>Tracheophyta</taxon>
        <taxon>Spermatophyta</taxon>
        <taxon>Magnoliopsida</taxon>
        <taxon>eudicotyledons</taxon>
        <taxon>Gunneridae</taxon>
        <taxon>Pentapetalae</taxon>
        <taxon>asterids</taxon>
        <taxon>lamiids</taxon>
        <taxon>Lamiales</taxon>
        <taxon>Oleaceae</taxon>
        <taxon>Oleeae</taxon>
        <taxon>Fraxinus</taxon>
    </lineage>
</organism>